<proteinExistence type="predicted"/>
<dbReference type="AlphaFoldDB" id="A0A1Y2GU32"/>
<evidence type="ECO:0000256" key="1">
    <source>
        <dbReference type="SAM" id="Phobius"/>
    </source>
</evidence>
<keyword evidence="1" id="KW-0812">Transmembrane</keyword>
<evidence type="ECO:0000313" key="3">
    <source>
        <dbReference type="Proteomes" id="UP000193648"/>
    </source>
</evidence>
<accession>A0A1Y2GU32</accession>
<organism evidence="2 3">
    <name type="scientific">Lobosporangium transversale</name>
    <dbReference type="NCBI Taxonomy" id="64571"/>
    <lineage>
        <taxon>Eukaryota</taxon>
        <taxon>Fungi</taxon>
        <taxon>Fungi incertae sedis</taxon>
        <taxon>Mucoromycota</taxon>
        <taxon>Mortierellomycotina</taxon>
        <taxon>Mortierellomycetes</taxon>
        <taxon>Mortierellales</taxon>
        <taxon>Mortierellaceae</taxon>
        <taxon>Lobosporangium</taxon>
    </lineage>
</organism>
<name>A0A1Y2GU32_9FUNG</name>
<dbReference type="RefSeq" id="XP_021883027.1">
    <property type="nucleotide sequence ID" value="XM_022023585.1"/>
</dbReference>
<protein>
    <submittedName>
        <fullName evidence="2">Uncharacterized protein</fullName>
    </submittedName>
</protein>
<dbReference type="Proteomes" id="UP000193648">
    <property type="component" value="Unassembled WGS sequence"/>
</dbReference>
<feature type="transmembrane region" description="Helical" evidence="1">
    <location>
        <begin position="12"/>
        <end position="32"/>
    </location>
</feature>
<gene>
    <name evidence="2" type="ORF">BCR41DRAFT_350006</name>
</gene>
<evidence type="ECO:0000313" key="2">
    <source>
        <dbReference type="EMBL" id="ORZ21776.1"/>
    </source>
</evidence>
<dbReference type="GeneID" id="33565429"/>
<comment type="caution">
    <text evidence="2">The sequence shown here is derived from an EMBL/GenBank/DDBJ whole genome shotgun (WGS) entry which is preliminary data.</text>
</comment>
<keyword evidence="1" id="KW-0472">Membrane</keyword>
<keyword evidence="1" id="KW-1133">Transmembrane helix</keyword>
<sequence length="67" mass="7940">MLFLPHSYLTPNYLHGAWCVVHGEAYIHYIYVNNIIYYIHTYNLLFMCGFHGSPPLLLIFNIYFAIL</sequence>
<dbReference type="EMBL" id="MCFF01000011">
    <property type="protein sequence ID" value="ORZ21776.1"/>
    <property type="molecule type" value="Genomic_DNA"/>
</dbReference>
<dbReference type="InParanoid" id="A0A1Y2GU32"/>
<feature type="transmembrane region" description="Helical" evidence="1">
    <location>
        <begin position="44"/>
        <end position="66"/>
    </location>
</feature>
<reference evidence="2 3" key="1">
    <citation type="submission" date="2016-07" db="EMBL/GenBank/DDBJ databases">
        <title>Pervasive Adenine N6-methylation of Active Genes in Fungi.</title>
        <authorList>
            <consortium name="DOE Joint Genome Institute"/>
            <person name="Mondo S.J."/>
            <person name="Dannebaum R.O."/>
            <person name="Kuo R.C."/>
            <person name="Labutti K."/>
            <person name="Haridas S."/>
            <person name="Kuo A."/>
            <person name="Salamov A."/>
            <person name="Ahrendt S.R."/>
            <person name="Lipzen A."/>
            <person name="Sullivan W."/>
            <person name="Andreopoulos W.B."/>
            <person name="Clum A."/>
            <person name="Lindquist E."/>
            <person name="Daum C."/>
            <person name="Ramamoorthy G.K."/>
            <person name="Gryganskyi A."/>
            <person name="Culley D."/>
            <person name="Magnuson J.K."/>
            <person name="James T.Y."/>
            <person name="O'Malley M.A."/>
            <person name="Stajich J.E."/>
            <person name="Spatafora J.W."/>
            <person name="Visel A."/>
            <person name="Grigoriev I.V."/>
        </authorList>
    </citation>
    <scope>NUCLEOTIDE SEQUENCE [LARGE SCALE GENOMIC DNA]</scope>
    <source>
        <strain evidence="2 3">NRRL 3116</strain>
    </source>
</reference>
<keyword evidence="3" id="KW-1185">Reference proteome</keyword>